<keyword evidence="8 9" id="KW-0413">Isomerase</keyword>
<evidence type="ECO:0000256" key="6">
    <source>
        <dbReference type="ARBA" id="ARBA00018569"/>
    </source>
</evidence>
<dbReference type="STRING" id="1244108.SAMN05444004_106199"/>
<evidence type="ECO:0000256" key="9">
    <source>
        <dbReference type="RuleBase" id="RU366046"/>
    </source>
</evidence>
<evidence type="ECO:0000256" key="5">
    <source>
        <dbReference type="ARBA" id="ARBA00013189"/>
    </source>
</evidence>
<dbReference type="GO" id="GO:0003978">
    <property type="term" value="F:UDP-glucose 4-epimerase activity"/>
    <property type="evidence" value="ECO:0007669"/>
    <property type="project" value="UniProtKB-UniRule"/>
</dbReference>
<sequence length="338" mass="36746">MPRILLTGGAGYIGSHTYVALMAAGYEVTILDNFENADRGVIDRLARLSGTEVDVVEGSVLNRTLLDRLFAEKSFDGAVHFAAKKAVGESVARPLDYFEANIGGLVTLAQAMRDAGVFRIVFSSTATVYGEPEVFPLTEDLPLSYTSPYAFTKLTCEQILAQAARADPWVVGVLRYFNPVGAHPSGLIGEDPRGIPDNLMPFIAKVAMGEMETLRVFGNDYDTPDGTALRDYIHVMDLARAHVQSLDALMEGRAHTLNIGTGSPVSVLEMHAAYQDAVGRTLPYEIAPRRVGDVPKLYADPARAREVLGFSAEHGLEEMCTSSWTWVQAQARGWGFNS</sequence>
<proteinExistence type="inferred from homology"/>
<evidence type="ECO:0000313" key="11">
    <source>
        <dbReference type="EMBL" id="SDZ14174.1"/>
    </source>
</evidence>
<dbReference type="InterPro" id="IPR036291">
    <property type="entry name" value="NAD(P)-bd_dom_sf"/>
</dbReference>
<dbReference type="CDD" id="cd05247">
    <property type="entry name" value="UDP_G4E_1_SDR_e"/>
    <property type="match status" value="1"/>
</dbReference>
<dbReference type="Gene3D" id="3.40.50.720">
    <property type="entry name" value="NAD(P)-binding Rossmann-like Domain"/>
    <property type="match status" value="1"/>
</dbReference>
<gene>
    <name evidence="11" type="ORF">SAMN05444004_106199</name>
</gene>
<organism evidence="11 12">
    <name type="scientific">Jannaschia faecimaris</name>
    <dbReference type="NCBI Taxonomy" id="1244108"/>
    <lineage>
        <taxon>Bacteria</taxon>
        <taxon>Pseudomonadati</taxon>
        <taxon>Pseudomonadota</taxon>
        <taxon>Alphaproteobacteria</taxon>
        <taxon>Rhodobacterales</taxon>
        <taxon>Roseobacteraceae</taxon>
        <taxon>Jannaschia</taxon>
    </lineage>
</organism>
<evidence type="ECO:0000256" key="7">
    <source>
        <dbReference type="ARBA" id="ARBA00023027"/>
    </source>
</evidence>
<comment type="catalytic activity">
    <reaction evidence="1 9">
        <text>UDP-alpha-D-glucose = UDP-alpha-D-galactose</text>
        <dbReference type="Rhea" id="RHEA:22168"/>
        <dbReference type="ChEBI" id="CHEBI:58885"/>
        <dbReference type="ChEBI" id="CHEBI:66914"/>
        <dbReference type="EC" id="5.1.3.2"/>
    </reaction>
</comment>
<feature type="domain" description="NAD(P)-binding" evidence="10">
    <location>
        <begin position="5"/>
        <end position="321"/>
    </location>
</feature>
<dbReference type="RefSeq" id="WP_092645225.1">
    <property type="nucleotide sequence ID" value="NZ_FNPX01000006.1"/>
</dbReference>
<dbReference type="Proteomes" id="UP000198914">
    <property type="component" value="Unassembled WGS sequence"/>
</dbReference>
<evidence type="ECO:0000256" key="1">
    <source>
        <dbReference type="ARBA" id="ARBA00000083"/>
    </source>
</evidence>
<dbReference type="Pfam" id="PF16363">
    <property type="entry name" value="GDP_Man_Dehyd"/>
    <property type="match status" value="1"/>
</dbReference>
<dbReference type="NCBIfam" id="TIGR01179">
    <property type="entry name" value="galE"/>
    <property type="match status" value="1"/>
</dbReference>
<dbReference type="InterPro" id="IPR005886">
    <property type="entry name" value="UDP_G4E"/>
</dbReference>
<evidence type="ECO:0000256" key="2">
    <source>
        <dbReference type="ARBA" id="ARBA00001911"/>
    </source>
</evidence>
<dbReference type="SUPFAM" id="SSF51735">
    <property type="entry name" value="NAD(P)-binding Rossmann-fold domains"/>
    <property type="match status" value="1"/>
</dbReference>
<keyword evidence="9" id="KW-0119">Carbohydrate metabolism</keyword>
<dbReference type="InterPro" id="IPR016040">
    <property type="entry name" value="NAD(P)-bd_dom"/>
</dbReference>
<evidence type="ECO:0000259" key="10">
    <source>
        <dbReference type="Pfam" id="PF16363"/>
    </source>
</evidence>
<comment type="pathway">
    <text evidence="3 9">Carbohydrate metabolism; galactose metabolism.</text>
</comment>
<dbReference type="AlphaFoldDB" id="A0A1H3QKS8"/>
<evidence type="ECO:0000313" key="12">
    <source>
        <dbReference type="Proteomes" id="UP000198914"/>
    </source>
</evidence>
<name>A0A1H3QKS8_9RHOB</name>
<dbReference type="UniPathway" id="UPA00214"/>
<dbReference type="GO" id="GO:0005829">
    <property type="term" value="C:cytosol"/>
    <property type="evidence" value="ECO:0007669"/>
    <property type="project" value="TreeGrafter"/>
</dbReference>
<protein>
    <recommendedName>
        <fullName evidence="6 9">UDP-glucose 4-epimerase</fullName>
        <ecNumber evidence="5 9">5.1.3.2</ecNumber>
    </recommendedName>
</protein>
<dbReference type="Gene3D" id="3.90.25.10">
    <property type="entry name" value="UDP-galactose 4-epimerase, domain 1"/>
    <property type="match status" value="1"/>
</dbReference>
<comment type="cofactor">
    <cofactor evidence="2 9">
        <name>NAD(+)</name>
        <dbReference type="ChEBI" id="CHEBI:57540"/>
    </cofactor>
</comment>
<dbReference type="GO" id="GO:0006012">
    <property type="term" value="P:galactose metabolic process"/>
    <property type="evidence" value="ECO:0007669"/>
    <property type="project" value="UniProtKB-UniPathway"/>
</dbReference>
<dbReference type="OrthoDB" id="9801785at2"/>
<comment type="subunit">
    <text evidence="9">Homodimer.</text>
</comment>
<evidence type="ECO:0000256" key="8">
    <source>
        <dbReference type="ARBA" id="ARBA00023235"/>
    </source>
</evidence>
<evidence type="ECO:0000256" key="3">
    <source>
        <dbReference type="ARBA" id="ARBA00004947"/>
    </source>
</evidence>
<keyword evidence="7 9" id="KW-0520">NAD</keyword>
<comment type="similarity">
    <text evidence="4 9">Belongs to the NAD(P)-dependent epimerase/dehydratase family.</text>
</comment>
<dbReference type="EMBL" id="FNPX01000006">
    <property type="protein sequence ID" value="SDZ14174.1"/>
    <property type="molecule type" value="Genomic_DNA"/>
</dbReference>
<dbReference type="PANTHER" id="PTHR43725:SF47">
    <property type="entry name" value="UDP-GLUCOSE 4-EPIMERASE"/>
    <property type="match status" value="1"/>
</dbReference>
<reference evidence="12" key="1">
    <citation type="submission" date="2016-10" db="EMBL/GenBank/DDBJ databases">
        <authorList>
            <person name="Varghese N."/>
            <person name="Submissions S."/>
        </authorList>
    </citation>
    <scope>NUCLEOTIDE SEQUENCE [LARGE SCALE GENOMIC DNA]</scope>
    <source>
        <strain evidence="12">DSM 100420</strain>
    </source>
</reference>
<dbReference type="EC" id="5.1.3.2" evidence="5 9"/>
<evidence type="ECO:0000256" key="4">
    <source>
        <dbReference type="ARBA" id="ARBA00007637"/>
    </source>
</evidence>
<dbReference type="PANTHER" id="PTHR43725">
    <property type="entry name" value="UDP-GLUCOSE 4-EPIMERASE"/>
    <property type="match status" value="1"/>
</dbReference>
<dbReference type="PRINTS" id="PR01713">
    <property type="entry name" value="NUCEPIMERASE"/>
</dbReference>
<accession>A0A1H3QKS8</accession>
<keyword evidence="12" id="KW-1185">Reference proteome</keyword>